<dbReference type="RefSeq" id="WP_262311278.1">
    <property type="nucleotide sequence ID" value="NZ_CP106679.1"/>
</dbReference>
<dbReference type="EMBL" id="CP106679">
    <property type="protein sequence ID" value="UXP33852.1"/>
    <property type="molecule type" value="Genomic_DNA"/>
</dbReference>
<accession>A0ABY6CTK5</accession>
<dbReference type="PROSITE" id="PS51257">
    <property type="entry name" value="PROKAR_LIPOPROTEIN"/>
    <property type="match status" value="1"/>
</dbReference>
<protein>
    <recommendedName>
        <fullName evidence="3">GDSL-like Lipase/Acylhydrolase</fullName>
    </recommendedName>
</protein>
<evidence type="ECO:0008006" key="3">
    <source>
        <dbReference type="Google" id="ProtNLM"/>
    </source>
</evidence>
<organism evidence="1 2">
    <name type="scientific">Reichenbachiella agarivorans</name>
    <dbReference type="NCBI Taxonomy" id="2979464"/>
    <lineage>
        <taxon>Bacteria</taxon>
        <taxon>Pseudomonadati</taxon>
        <taxon>Bacteroidota</taxon>
        <taxon>Cytophagia</taxon>
        <taxon>Cytophagales</taxon>
        <taxon>Reichenbachiellaceae</taxon>
        <taxon>Reichenbachiella</taxon>
    </lineage>
</organism>
<reference evidence="1" key="1">
    <citation type="submission" date="2022-09" db="EMBL/GenBank/DDBJ databases">
        <title>Comparative genomics and taxonomic characterization of three novel marine species of genus Reichenbachiella exhibiting antioxidant and polysaccharide degradation activities.</title>
        <authorList>
            <person name="Muhammad N."/>
            <person name="Lee Y.-J."/>
            <person name="Ko J."/>
            <person name="Kim S.-G."/>
        </authorList>
    </citation>
    <scope>NUCLEOTIDE SEQUENCE</scope>
    <source>
        <strain evidence="1">BKB1-1</strain>
    </source>
</reference>
<dbReference type="Gene3D" id="3.40.50.1110">
    <property type="entry name" value="SGNH hydrolase"/>
    <property type="match status" value="2"/>
</dbReference>
<gene>
    <name evidence="1" type="ORF">N6H18_07825</name>
</gene>
<dbReference type="Proteomes" id="UP001065174">
    <property type="component" value="Chromosome"/>
</dbReference>
<evidence type="ECO:0000313" key="1">
    <source>
        <dbReference type="EMBL" id="UXP33852.1"/>
    </source>
</evidence>
<proteinExistence type="predicted"/>
<name>A0ABY6CTK5_9BACT</name>
<dbReference type="InterPro" id="IPR036514">
    <property type="entry name" value="SGNH_hydro_sf"/>
</dbReference>
<dbReference type="SUPFAM" id="SSF52266">
    <property type="entry name" value="SGNH hydrolase"/>
    <property type="match status" value="2"/>
</dbReference>
<evidence type="ECO:0000313" key="2">
    <source>
        <dbReference type="Proteomes" id="UP001065174"/>
    </source>
</evidence>
<sequence length="510" mass="53592">MKSINIYISLLAFSILAFGCDEEDKLIDERLENTTEPIVVPETGTSGSLDLSTYVAIGSSISGGMMDGALYTHAQNNSFTVLLAKQFAIDGVGGGEFNVPSIESVNGYLSTNADGSINGKYILDLDSNNDGVLGDAGLVVSVGELPSPYTGDKAKLNNFGVPGIQTAQMLTPLTGGPADGNPAYNALYARFASNPGTSTILGDAVARNPTFFTLWAGSNDVLGYAISGGTNEAILTDPATFDGYLNAIVNTLISGTTAKGVICNVPNVLTLPHFRAVPYNAIPMTDQTTVDATNSAYASYNGGVQAALTNDIIDEDEATLRTISYVIGGNGIVIEDPTLTDVAALSGGQIPIPKYRQLKDGELVLLPASTVLGTLADPENPASVYGVGVPLPDKYSLRTDELTKVVTNLTAINTSIKTIADNQERIVLFDAYTLLLNAALSGGYSSSETGGFMLTPDFTPNGFFSNDGVHPNPRGQAILTNEIIDLLEEEFDASIPKLDVMQYSSSPFQQ</sequence>
<keyword evidence="2" id="KW-1185">Reference proteome</keyword>